<feature type="domain" description="ABC transporter" evidence="11">
    <location>
        <begin position="7"/>
        <end position="243"/>
    </location>
</feature>
<evidence type="ECO:0000313" key="13">
    <source>
        <dbReference type="Proteomes" id="UP000198917"/>
    </source>
</evidence>
<dbReference type="CDD" id="cd03216">
    <property type="entry name" value="ABC_Carb_Monos_I"/>
    <property type="match status" value="1"/>
</dbReference>
<keyword evidence="6" id="KW-0677">Repeat</keyword>
<keyword evidence="9" id="KW-1278">Translocase</keyword>
<dbReference type="InterPro" id="IPR050107">
    <property type="entry name" value="ABC_carbohydrate_import_ATPase"/>
</dbReference>
<sequence>MDKQPVFQARNIEKVFPGVRALKGVNLSLQPGSIHALLGENGAGKSTLIKVITGVHHQSSGQILVDGQEVRFGNPREAIARGIGVVHQERNLIPRFSIAENIHMEKLGAHYLKPIDYTALNRDARRWLEALNLEIDPATPVSELSVAQMQLVEIAKALSLQSRVLLLDEPTTSLTPSETDNLFRILRRLRDDGASLVFVSHKLEEILDICDRVTVLRDGENACESRSMEGLGRQDLVRLMIGRAESGGGWRKRAVEHHPMVLELEDVSTAIGHRDVSLSVRKGEIVGLYGLVGAGRTELAKSIMGKFAVTAGNVRITGRPARIRSVAEAIHDYGVGYVSEDRKGDGLILQHSVLANAGVPIWRKLSNTFGVLSDGRIRAAVTPFLKKLEVKTPSLSQTVGNLSGGNQQKISVAKWLAADVKLLIVDEPSVGIDIKTKAYLHDLLRELADNGTAILVITSDMPEMVALADRIVVMDQYRVKGVVENNGLYADMSHDIMALIHHSEESEARLHQA</sequence>
<organism evidence="12 13">
    <name type="scientific">Agrobacterium fabrum</name>
    <dbReference type="NCBI Taxonomy" id="1176649"/>
    <lineage>
        <taxon>Bacteria</taxon>
        <taxon>Pseudomonadati</taxon>
        <taxon>Pseudomonadota</taxon>
        <taxon>Alphaproteobacteria</taxon>
        <taxon>Hyphomicrobiales</taxon>
        <taxon>Rhizobiaceae</taxon>
        <taxon>Rhizobium/Agrobacterium group</taxon>
        <taxon>Agrobacterium</taxon>
        <taxon>Agrobacterium tumefaciens complex</taxon>
    </lineage>
</organism>
<evidence type="ECO:0000256" key="9">
    <source>
        <dbReference type="ARBA" id="ARBA00022967"/>
    </source>
</evidence>
<keyword evidence="3" id="KW-0813">Transport</keyword>
<evidence type="ECO:0000256" key="10">
    <source>
        <dbReference type="ARBA" id="ARBA00023136"/>
    </source>
</evidence>
<dbReference type="InterPro" id="IPR003439">
    <property type="entry name" value="ABC_transporter-like_ATP-bd"/>
</dbReference>
<proteinExistence type="inferred from homology"/>
<keyword evidence="5" id="KW-0762">Sugar transport</keyword>
<keyword evidence="4" id="KW-1003">Cell membrane</keyword>
<dbReference type="Pfam" id="PF00005">
    <property type="entry name" value="ABC_tran"/>
    <property type="match status" value="2"/>
</dbReference>
<dbReference type="PANTHER" id="PTHR43790">
    <property type="entry name" value="CARBOHYDRATE TRANSPORT ATP-BINDING PROTEIN MG119-RELATED"/>
    <property type="match status" value="1"/>
</dbReference>
<evidence type="ECO:0000256" key="3">
    <source>
        <dbReference type="ARBA" id="ARBA00022448"/>
    </source>
</evidence>
<evidence type="ECO:0000256" key="6">
    <source>
        <dbReference type="ARBA" id="ARBA00022737"/>
    </source>
</evidence>
<name>A0A7Z7BNK4_9HYPH</name>
<evidence type="ECO:0000256" key="7">
    <source>
        <dbReference type="ARBA" id="ARBA00022741"/>
    </source>
</evidence>
<reference evidence="12 13" key="1">
    <citation type="submission" date="2016-10" db="EMBL/GenBank/DDBJ databases">
        <authorList>
            <person name="Varghese N."/>
            <person name="Submissions S."/>
        </authorList>
    </citation>
    <scope>NUCLEOTIDE SEQUENCE [LARGE SCALE GENOMIC DNA]</scope>
    <source>
        <strain evidence="12 13">PDC82</strain>
    </source>
</reference>
<evidence type="ECO:0000256" key="2">
    <source>
        <dbReference type="ARBA" id="ARBA00005417"/>
    </source>
</evidence>
<evidence type="ECO:0000256" key="8">
    <source>
        <dbReference type="ARBA" id="ARBA00022840"/>
    </source>
</evidence>
<protein>
    <submittedName>
        <fullName evidence="12">Monosaccharide ABC transporter ATP-binding protein, CUT2 family</fullName>
    </submittedName>
</protein>
<dbReference type="RefSeq" id="WP_092732452.1">
    <property type="nucleotide sequence ID" value="NZ_FNEW01000002.1"/>
</dbReference>
<dbReference type="CDD" id="cd03215">
    <property type="entry name" value="ABC_Carb_Monos_II"/>
    <property type="match status" value="1"/>
</dbReference>
<dbReference type="Gene3D" id="3.40.50.300">
    <property type="entry name" value="P-loop containing nucleotide triphosphate hydrolases"/>
    <property type="match status" value="2"/>
</dbReference>
<evidence type="ECO:0000256" key="4">
    <source>
        <dbReference type="ARBA" id="ARBA00022475"/>
    </source>
</evidence>
<dbReference type="PANTHER" id="PTHR43790:SF3">
    <property type="entry name" value="D-ALLOSE IMPORT ATP-BINDING PROTEIN ALSA-RELATED"/>
    <property type="match status" value="1"/>
</dbReference>
<dbReference type="GO" id="GO:0016887">
    <property type="term" value="F:ATP hydrolysis activity"/>
    <property type="evidence" value="ECO:0007669"/>
    <property type="project" value="InterPro"/>
</dbReference>
<dbReference type="GO" id="GO:0005524">
    <property type="term" value="F:ATP binding"/>
    <property type="evidence" value="ECO:0007669"/>
    <property type="project" value="UniProtKB-KW"/>
</dbReference>
<feature type="domain" description="ABC transporter" evidence="11">
    <location>
        <begin position="255"/>
        <end position="501"/>
    </location>
</feature>
<dbReference type="InterPro" id="IPR017871">
    <property type="entry name" value="ABC_transporter-like_CS"/>
</dbReference>
<keyword evidence="7" id="KW-0547">Nucleotide-binding</keyword>
<dbReference type="GO" id="GO:0005886">
    <property type="term" value="C:plasma membrane"/>
    <property type="evidence" value="ECO:0007669"/>
    <property type="project" value="UniProtKB-SubCell"/>
</dbReference>
<dbReference type="FunFam" id="3.40.50.300:FF:000127">
    <property type="entry name" value="Ribose import ATP-binding protein RbsA"/>
    <property type="match status" value="1"/>
</dbReference>
<comment type="subcellular location">
    <subcellularLocation>
        <location evidence="1">Cell membrane</location>
        <topology evidence="1">Peripheral membrane protein</topology>
    </subcellularLocation>
</comment>
<dbReference type="SMART" id="SM00382">
    <property type="entry name" value="AAA"/>
    <property type="match status" value="2"/>
</dbReference>
<evidence type="ECO:0000256" key="5">
    <source>
        <dbReference type="ARBA" id="ARBA00022597"/>
    </source>
</evidence>
<evidence type="ECO:0000256" key="1">
    <source>
        <dbReference type="ARBA" id="ARBA00004202"/>
    </source>
</evidence>
<dbReference type="EMBL" id="FNEW01000002">
    <property type="protein sequence ID" value="SDJ81341.1"/>
    <property type="molecule type" value="Genomic_DNA"/>
</dbReference>
<comment type="similarity">
    <text evidence="2">Belongs to the ABC transporter superfamily.</text>
</comment>
<comment type="caution">
    <text evidence="12">The sequence shown here is derived from an EMBL/GenBank/DDBJ whole genome shotgun (WGS) entry which is preliminary data.</text>
</comment>
<evidence type="ECO:0000313" key="12">
    <source>
        <dbReference type="EMBL" id="SDJ81341.1"/>
    </source>
</evidence>
<dbReference type="PROSITE" id="PS50893">
    <property type="entry name" value="ABC_TRANSPORTER_2"/>
    <property type="match status" value="2"/>
</dbReference>
<keyword evidence="8 12" id="KW-0067">ATP-binding</keyword>
<evidence type="ECO:0000259" key="11">
    <source>
        <dbReference type="PROSITE" id="PS50893"/>
    </source>
</evidence>
<dbReference type="InterPro" id="IPR027417">
    <property type="entry name" value="P-loop_NTPase"/>
</dbReference>
<gene>
    <name evidence="12" type="ORF">SAMN05428983_2933</name>
</gene>
<dbReference type="AlphaFoldDB" id="A0A7Z7BNK4"/>
<accession>A0A7Z7BNK4</accession>
<keyword evidence="10" id="KW-0472">Membrane</keyword>
<dbReference type="InterPro" id="IPR003593">
    <property type="entry name" value="AAA+_ATPase"/>
</dbReference>
<dbReference type="Proteomes" id="UP000198917">
    <property type="component" value="Unassembled WGS sequence"/>
</dbReference>
<dbReference type="PROSITE" id="PS00211">
    <property type="entry name" value="ABC_TRANSPORTER_1"/>
    <property type="match status" value="1"/>
</dbReference>
<dbReference type="SUPFAM" id="SSF52540">
    <property type="entry name" value="P-loop containing nucleoside triphosphate hydrolases"/>
    <property type="match status" value="2"/>
</dbReference>